<dbReference type="Proteomes" id="UP000031670">
    <property type="component" value="Unassembled WGS sequence"/>
</dbReference>
<sequence>MPDPEDFKPSGKLKRIISFKSFIERSDFSDDETEELENILNLIQEMLGEN</sequence>
<evidence type="ECO:0000313" key="2">
    <source>
        <dbReference type="Proteomes" id="UP000031670"/>
    </source>
</evidence>
<evidence type="ECO:0000313" key="1">
    <source>
        <dbReference type="EMBL" id="GAM62946.1"/>
    </source>
</evidence>
<comment type="caution">
    <text evidence="1">The sequence shown here is derived from an EMBL/GenBank/DDBJ whole genome shotgun (WGS) entry which is preliminary data.</text>
</comment>
<gene>
    <name evidence="1" type="ORF">JCM19232_4623</name>
</gene>
<reference evidence="1 2" key="2">
    <citation type="submission" date="2015-01" db="EMBL/GenBank/DDBJ databases">
        <authorList>
            <consortium name="NBRP consortium"/>
            <person name="Sawabe T."/>
            <person name="Meirelles P."/>
            <person name="Feng G."/>
            <person name="Sayaka M."/>
            <person name="Hattori M."/>
            <person name="Ohkuma M."/>
        </authorList>
    </citation>
    <scope>NUCLEOTIDE SEQUENCE [LARGE SCALE GENOMIC DNA]</scope>
    <source>
        <strain evidence="1 2">JCM19232</strain>
    </source>
</reference>
<dbReference type="AlphaFoldDB" id="A0A0B8P9E7"/>
<protein>
    <submittedName>
        <fullName evidence="1">Uncharacterized protein</fullName>
    </submittedName>
</protein>
<accession>A0A0B8P9E7</accession>
<reference evidence="1 2" key="1">
    <citation type="submission" date="2015-01" db="EMBL/GenBank/DDBJ databases">
        <title>Vibrio sp. C5 JCM 19232 whole genome shotgun sequence.</title>
        <authorList>
            <person name="Sawabe T."/>
            <person name="Meirelles P."/>
            <person name="Feng G."/>
            <person name="Sayaka M."/>
            <person name="Hattori M."/>
            <person name="Ohkuma M."/>
        </authorList>
    </citation>
    <scope>NUCLEOTIDE SEQUENCE [LARGE SCALE GENOMIC DNA]</scope>
    <source>
        <strain evidence="1 2">JCM19232</strain>
    </source>
</reference>
<name>A0A0B8P9E7_9VIBR</name>
<proteinExistence type="predicted"/>
<dbReference type="EMBL" id="BBSA01000007">
    <property type="protein sequence ID" value="GAM62946.1"/>
    <property type="molecule type" value="Genomic_DNA"/>
</dbReference>
<organism evidence="1 2">
    <name type="scientific">Vibrio ishigakensis</name>
    <dbReference type="NCBI Taxonomy" id="1481914"/>
    <lineage>
        <taxon>Bacteria</taxon>
        <taxon>Pseudomonadati</taxon>
        <taxon>Pseudomonadota</taxon>
        <taxon>Gammaproteobacteria</taxon>
        <taxon>Vibrionales</taxon>
        <taxon>Vibrionaceae</taxon>
        <taxon>Vibrio</taxon>
    </lineage>
</organism>